<comment type="similarity">
    <text evidence="2">Belongs to the ABC transporter superfamily.</text>
</comment>
<evidence type="ECO:0000259" key="10">
    <source>
        <dbReference type="PROSITE" id="PS50929"/>
    </source>
</evidence>
<protein>
    <submittedName>
        <fullName evidence="11">ABC transporter ATP-binding protein</fullName>
    </submittedName>
</protein>
<organism evidence="11 12">
    <name type="scientific">Ureaplasma ceti</name>
    <dbReference type="NCBI Taxonomy" id="3119530"/>
    <lineage>
        <taxon>Bacteria</taxon>
        <taxon>Bacillati</taxon>
        <taxon>Mycoplasmatota</taxon>
        <taxon>Mycoplasmoidales</taxon>
        <taxon>Mycoplasmoidaceae</taxon>
        <taxon>Ureaplasma</taxon>
    </lineage>
</organism>
<evidence type="ECO:0000313" key="11">
    <source>
        <dbReference type="EMBL" id="GAA5414697.1"/>
    </source>
</evidence>
<dbReference type="Gene3D" id="1.20.1560.10">
    <property type="entry name" value="ABC transporter type 1, transmembrane domain"/>
    <property type="match status" value="2"/>
</dbReference>
<evidence type="ECO:0000256" key="7">
    <source>
        <dbReference type="ARBA" id="ARBA00023136"/>
    </source>
</evidence>
<dbReference type="PROSITE" id="PS50893">
    <property type="entry name" value="ABC_TRANSPORTER_2"/>
    <property type="match status" value="1"/>
</dbReference>
<keyword evidence="12" id="KW-1185">Reference proteome</keyword>
<dbReference type="SMART" id="SM00382">
    <property type="entry name" value="AAA"/>
    <property type="match status" value="1"/>
</dbReference>
<keyword evidence="3 8" id="KW-0812">Transmembrane</keyword>
<name>A0ABP9U6W2_9BACT</name>
<dbReference type="InterPro" id="IPR011527">
    <property type="entry name" value="ABC1_TM_dom"/>
</dbReference>
<dbReference type="Proteomes" id="UP001449582">
    <property type="component" value="Unassembled WGS sequence"/>
</dbReference>
<comment type="caution">
    <text evidence="11">The sequence shown here is derived from an EMBL/GenBank/DDBJ whole genome shotgun (WGS) entry which is preliminary data.</text>
</comment>
<reference evidence="11" key="1">
    <citation type="submission" date="2024-02" db="EMBL/GenBank/DDBJ databases">
        <title>Draft genome sequence of new strains in genus Ureaplasma.</title>
        <authorList>
            <person name="Nakajima Y."/>
            <person name="Segawa T."/>
        </authorList>
    </citation>
    <scope>NUCLEOTIDE SEQUENCE [LARGE SCALE GENOMIC DNA]</scope>
    <source>
        <strain evidence="11">OM1</strain>
    </source>
</reference>
<evidence type="ECO:0000256" key="2">
    <source>
        <dbReference type="ARBA" id="ARBA00005417"/>
    </source>
</evidence>
<dbReference type="Pfam" id="PF00005">
    <property type="entry name" value="ABC_tran"/>
    <property type="match status" value="1"/>
</dbReference>
<dbReference type="InterPro" id="IPR039421">
    <property type="entry name" value="Type_1_exporter"/>
</dbReference>
<feature type="transmembrane region" description="Helical" evidence="8">
    <location>
        <begin position="135"/>
        <end position="155"/>
    </location>
</feature>
<dbReference type="CDD" id="cd18547">
    <property type="entry name" value="ABC_6TM_Tm288_like"/>
    <property type="match status" value="1"/>
</dbReference>
<gene>
    <name evidence="11" type="ORF">UREOM_4080</name>
</gene>
<evidence type="ECO:0000259" key="9">
    <source>
        <dbReference type="PROSITE" id="PS50893"/>
    </source>
</evidence>
<dbReference type="InterPro" id="IPR017871">
    <property type="entry name" value="ABC_transporter-like_CS"/>
</dbReference>
<feature type="transmembrane region" description="Helical" evidence="8">
    <location>
        <begin position="380"/>
        <end position="401"/>
    </location>
</feature>
<evidence type="ECO:0000256" key="8">
    <source>
        <dbReference type="SAM" id="Phobius"/>
    </source>
</evidence>
<sequence>MSLRNRQPFVSPNQQLSDQYNELIQNNPEKFFYLLDHNQIQTNCLSPKMEKIIKRRRRMYNKKEAREAIRTIFSFIRDYKAILIFLIISTICITVLNSLATFGLKSLTQLVALSQIPDPHNPHVVDIDWSNFNVLSVYAIVLLVFYLVMAFLMWLQNRYCIKLSQNIGYKIRQKLFKKIQKLPVKYFDQNSSGDLMSKFTNDINNVTNGLSQNIATLLNAMFMAVSMLISMFLMSAYLALITLALLPLIFVPIMFITRKSQPLFKQTQSTLGEMNGFVEEMVSGQNIITLFNEEELANEKFEQINKKLNNVTKRSQGMSSIIFPYTNFFTNLVTMAVTVIGIVFVIKGISFAGVTLPNVQGAHMPPASQLAPMQAHNAQMIHYMSGIAVIATFTIMASAFLRPFAQVGNISNLLQMALAGANRAFTVFKEMDEVTPYEHVILSIALEGQHDAKRQADLNELSDAWSKETEAEDISNKKVSELMDGINIKPFQKPEYIETDGSVKVENLNFSYVKDKQILHDINIDVKQGQTIAIVGPTGSGKSTFINLLTKFYDIEDGDILMGGSTSIKSVTKESMRNNVSIVLQDTYLFNESIKTNIGYGNMKATDEEIIQAAKIANAHNFIMQLPHGYDTVLTDNGESLSQGQRQLLAIARAALAPSNVLILDEATSSIDTKTELEIQNAMLRLMKNKTSFVIAHRLSTIQNADQILVLKDGHIIERGTHQELLDAEGFYAQLFNSQFYGEQDI</sequence>
<comment type="subcellular location">
    <subcellularLocation>
        <location evidence="1">Cell membrane</location>
        <topology evidence="1">Multi-pass membrane protein</topology>
    </subcellularLocation>
</comment>
<dbReference type="InterPro" id="IPR003593">
    <property type="entry name" value="AAA+_ATPase"/>
</dbReference>
<evidence type="ECO:0000256" key="4">
    <source>
        <dbReference type="ARBA" id="ARBA00022741"/>
    </source>
</evidence>
<feature type="domain" description="ABC transmembrane type-1" evidence="10">
    <location>
        <begin position="84"/>
        <end position="416"/>
    </location>
</feature>
<feature type="transmembrane region" description="Helical" evidence="8">
    <location>
        <begin position="322"/>
        <end position="346"/>
    </location>
</feature>
<dbReference type="SUPFAM" id="SSF52540">
    <property type="entry name" value="P-loop containing nucleoside triphosphate hydrolases"/>
    <property type="match status" value="1"/>
</dbReference>
<evidence type="ECO:0000256" key="3">
    <source>
        <dbReference type="ARBA" id="ARBA00022692"/>
    </source>
</evidence>
<dbReference type="CDD" id="cd03254">
    <property type="entry name" value="ABCC_Glucan_exporter_like"/>
    <property type="match status" value="1"/>
</dbReference>
<keyword evidence="5 11" id="KW-0067">ATP-binding</keyword>
<keyword evidence="4" id="KW-0547">Nucleotide-binding</keyword>
<feature type="transmembrane region" description="Helical" evidence="8">
    <location>
        <begin position="82"/>
        <end position="104"/>
    </location>
</feature>
<dbReference type="PANTHER" id="PTHR24221:SF499">
    <property type="entry name" value="FATTY ACID ABC TRANSPORTER ATP-BINDING_PERMEASE PROTEIN"/>
    <property type="match status" value="1"/>
</dbReference>
<keyword evidence="6 8" id="KW-1133">Transmembrane helix</keyword>
<accession>A0ABP9U6W2</accession>
<keyword evidence="7 8" id="KW-0472">Membrane</keyword>
<dbReference type="RefSeq" id="WP_353289858.1">
    <property type="nucleotide sequence ID" value="NZ_BAABQM010000002.1"/>
</dbReference>
<evidence type="ECO:0000256" key="6">
    <source>
        <dbReference type="ARBA" id="ARBA00022989"/>
    </source>
</evidence>
<evidence type="ECO:0000256" key="5">
    <source>
        <dbReference type="ARBA" id="ARBA00022840"/>
    </source>
</evidence>
<dbReference type="GO" id="GO:0005524">
    <property type="term" value="F:ATP binding"/>
    <property type="evidence" value="ECO:0007669"/>
    <property type="project" value="UniProtKB-KW"/>
</dbReference>
<dbReference type="PROSITE" id="PS00211">
    <property type="entry name" value="ABC_TRANSPORTER_1"/>
    <property type="match status" value="1"/>
</dbReference>
<feature type="transmembrane region" description="Helical" evidence="8">
    <location>
        <begin position="238"/>
        <end position="256"/>
    </location>
</feature>
<dbReference type="InterPro" id="IPR036640">
    <property type="entry name" value="ABC1_TM_sf"/>
</dbReference>
<dbReference type="Pfam" id="PF00664">
    <property type="entry name" value="ABC_membrane"/>
    <property type="match status" value="1"/>
</dbReference>
<dbReference type="PANTHER" id="PTHR24221">
    <property type="entry name" value="ATP-BINDING CASSETTE SUB-FAMILY B"/>
    <property type="match status" value="1"/>
</dbReference>
<dbReference type="SUPFAM" id="SSF90123">
    <property type="entry name" value="ABC transporter transmembrane region"/>
    <property type="match status" value="1"/>
</dbReference>
<feature type="domain" description="ABC transporter" evidence="9">
    <location>
        <begin position="503"/>
        <end position="738"/>
    </location>
</feature>
<dbReference type="InterPro" id="IPR003439">
    <property type="entry name" value="ABC_transporter-like_ATP-bd"/>
</dbReference>
<evidence type="ECO:0000256" key="1">
    <source>
        <dbReference type="ARBA" id="ARBA00004651"/>
    </source>
</evidence>
<dbReference type="InterPro" id="IPR027417">
    <property type="entry name" value="P-loop_NTPase"/>
</dbReference>
<proteinExistence type="inferred from homology"/>
<dbReference type="EMBL" id="BAABQM010000002">
    <property type="protein sequence ID" value="GAA5414697.1"/>
    <property type="molecule type" value="Genomic_DNA"/>
</dbReference>
<dbReference type="PROSITE" id="PS50929">
    <property type="entry name" value="ABC_TM1F"/>
    <property type="match status" value="1"/>
</dbReference>
<dbReference type="Gene3D" id="3.40.50.300">
    <property type="entry name" value="P-loop containing nucleotide triphosphate hydrolases"/>
    <property type="match status" value="1"/>
</dbReference>
<evidence type="ECO:0000313" key="12">
    <source>
        <dbReference type="Proteomes" id="UP001449582"/>
    </source>
</evidence>